<dbReference type="EMBL" id="QFPO01000003">
    <property type="protein sequence ID" value="PZQ18576.1"/>
    <property type="molecule type" value="Genomic_DNA"/>
</dbReference>
<evidence type="ECO:0000313" key="3">
    <source>
        <dbReference type="EMBL" id="PZQ18576.1"/>
    </source>
</evidence>
<dbReference type="SUPFAM" id="SSF49879">
    <property type="entry name" value="SMAD/FHA domain"/>
    <property type="match status" value="2"/>
</dbReference>
<keyword evidence="1" id="KW-0812">Transmembrane</keyword>
<dbReference type="AlphaFoldDB" id="A0A2W5KNE0"/>
<dbReference type="Proteomes" id="UP000249046">
    <property type="component" value="Unassembled WGS sequence"/>
</dbReference>
<keyword evidence="1" id="KW-0472">Membrane</keyword>
<organism evidence="3 4">
    <name type="scientific">Rhodanobacter denitrificans</name>
    <dbReference type="NCBI Taxonomy" id="666685"/>
    <lineage>
        <taxon>Bacteria</taxon>
        <taxon>Pseudomonadati</taxon>
        <taxon>Pseudomonadota</taxon>
        <taxon>Gammaproteobacteria</taxon>
        <taxon>Lysobacterales</taxon>
        <taxon>Rhodanobacteraceae</taxon>
        <taxon>Rhodanobacter</taxon>
    </lineage>
</organism>
<dbReference type="Gene3D" id="2.60.200.20">
    <property type="match status" value="2"/>
</dbReference>
<proteinExistence type="predicted"/>
<name>A0A2W5KNE0_9GAMM</name>
<sequence>MKLIFPNGEHASVDLSDGRWIVGSAADAQIAIALPGVAPRHAQLQVAHGAVSVQGLTAGAALAVNGRPVTAETALKPGDLITIGPVGCRLAAVERAAAAAPPPAKASVDETGSTRLRIALPRFVLRGVSGPTFGKAFAIHGTMTIGRQADCDITVATEEISRHHARVQATADGLLVEDLGSANGTYINGKRVQGGLLRTGEELRLDTVRFLLLTPGAELNPGTAAAASAAAPEAQTGSRTGLVVAIVIVALAALAAAAWFTGLIPR</sequence>
<evidence type="ECO:0000313" key="4">
    <source>
        <dbReference type="Proteomes" id="UP000249046"/>
    </source>
</evidence>
<comment type="caution">
    <text evidence="3">The sequence shown here is derived from an EMBL/GenBank/DDBJ whole genome shotgun (WGS) entry which is preliminary data.</text>
</comment>
<keyword evidence="1" id="KW-1133">Transmembrane helix</keyword>
<dbReference type="Pfam" id="PF00498">
    <property type="entry name" value="FHA"/>
    <property type="match status" value="1"/>
</dbReference>
<dbReference type="InterPro" id="IPR008984">
    <property type="entry name" value="SMAD_FHA_dom_sf"/>
</dbReference>
<dbReference type="PANTHER" id="PTHR23308">
    <property type="entry name" value="NUCLEAR INHIBITOR OF PROTEIN PHOSPHATASE-1"/>
    <property type="match status" value="1"/>
</dbReference>
<feature type="domain" description="FHA" evidence="2">
    <location>
        <begin position="143"/>
        <end position="192"/>
    </location>
</feature>
<dbReference type="InterPro" id="IPR050923">
    <property type="entry name" value="Cell_Proc_Reg/RNA_Proc"/>
</dbReference>
<dbReference type="InterPro" id="IPR032030">
    <property type="entry name" value="YscD_cytoplasmic_dom"/>
</dbReference>
<dbReference type="PROSITE" id="PS50006">
    <property type="entry name" value="FHA_DOMAIN"/>
    <property type="match status" value="1"/>
</dbReference>
<evidence type="ECO:0000256" key="1">
    <source>
        <dbReference type="SAM" id="Phobius"/>
    </source>
</evidence>
<feature type="transmembrane region" description="Helical" evidence="1">
    <location>
        <begin position="242"/>
        <end position="264"/>
    </location>
</feature>
<reference evidence="3 4" key="1">
    <citation type="submission" date="2017-08" db="EMBL/GenBank/DDBJ databases">
        <title>Infants hospitalized years apart are colonized by the same room-sourced microbial strains.</title>
        <authorList>
            <person name="Brooks B."/>
            <person name="Olm M.R."/>
            <person name="Firek B.A."/>
            <person name="Baker R."/>
            <person name="Thomas B.C."/>
            <person name="Morowitz M.J."/>
            <person name="Banfield J.F."/>
        </authorList>
    </citation>
    <scope>NUCLEOTIDE SEQUENCE [LARGE SCALE GENOMIC DNA]</scope>
    <source>
        <strain evidence="3">S2_005_003_R2_42</strain>
    </source>
</reference>
<dbReference type="InterPro" id="IPR000253">
    <property type="entry name" value="FHA_dom"/>
</dbReference>
<dbReference type="CDD" id="cd00060">
    <property type="entry name" value="FHA"/>
    <property type="match status" value="2"/>
</dbReference>
<evidence type="ECO:0000259" key="2">
    <source>
        <dbReference type="PROSITE" id="PS50006"/>
    </source>
</evidence>
<dbReference type="Pfam" id="PF16697">
    <property type="entry name" value="Yop-YscD_cpl"/>
    <property type="match status" value="1"/>
</dbReference>
<protein>
    <recommendedName>
        <fullName evidence="2">FHA domain-containing protein</fullName>
    </recommendedName>
</protein>
<dbReference type="SMART" id="SM00240">
    <property type="entry name" value="FHA"/>
    <property type="match status" value="2"/>
</dbReference>
<gene>
    <name evidence="3" type="ORF">DI564_04585</name>
</gene>
<accession>A0A2W5KNE0</accession>